<dbReference type="InterPro" id="IPR041988">
    <property type="entry name" value="Ribosomal_uL24_KOW"/>
</dbReference>
<evidence type="ECO:0000256" key="1">
    <source>
        <dbReference type="ARBA" id="ARBA00010618"/>
    </source>
</evidence>
<evidence type="ECO:0000313" key="11">
    <source>
        <dbReference type="Proteomes" id="UP000092952"/>
    </source>
</evidence>
<dbReference type="SUPFAM" id="SSF50104">
    <property type="entry name" value="Translation proteins SH3-like domain"/>
    <property type="match status" value="1"/>
</dbReference>
<comment type="subunit">
    <text evidence="8">Part of the 50S ribosomal subunit.</text>
</comment>
<dbReference type="AlphaFoldDB" id="A0A1B1YV44"/>
<keyword evidence="4 8" id="KW-0689">Ribosomal protein</keyword>
<feature type="domain" description="KOW" evidence="9">
    <location>
        <begin position="3"/>
        <end position="30"/>
    </location>
</feature>
<dbReference type="InterPro" id="IPR014722">
    <property type="entry name" value="Rib_uL2_dom2"/>
</dbReference>
<evidence type="ECO:0000256" key="4">
    <source>
        <dbReference type="ARBA" id="ARBA00022980"/>
    </source>
</evidence>
<name>A0A1B1YV44_9GAMM</name>
<evidence type="ECO:0000256" key="5">
    <source>
        <dbReference type="ARBA" id="ARBA00023274"/>
    </source>
</evidence>
<sequence>MRKIKRGDEVIVITGRDKGKRGQVVRMVAADKVVVEGVNVVKKHVKPNPMSGQQGGILDKEMPLQVSNVAYFNKATQRADRIGFRVLEDGRKVRFTKSNGEVVD</sequence>
<dbReference type="SMART" id="SM00739">
    <property type="entry name" value="KOW"/>
    <property type="match status" value="1"/>
</dbReference>
<dbReference type="PROSITE" id="PS01108">
    <property type="entry name" value="RIBOSOMAL_L24"/>
    <property type="match status" value="1"/>
</dbReference>
<dbReference type="InterPro" id="IPR003256">
    <property type="entry name" value="Ribosomal_uL24"/>
</dbReference>
<evidence type="ECO:0000256" key="2">
    <source>
        <dbReference type="ARBA" id="ARBA00022730"/>
    </source>
</evidence>
<dbReference type="GO" id="GO:0019843">
    <property type="term" value="F:rRNA binding"/>
    <property type="evidence" value="ECO:0007669"/>
    <property type="project" value="UniProtKB-UniRule"/>
</dbReference>
<comment type="function">
    <text evidence="7 8">One of the proteins that surrounds the polypeptide exit tunnel on the outside of the subunit.</text>
</comment>
<evidence type="ECO:0000256" key="7">
    <source>
        <dbReference type="ARBA" id="ARBA00058688"/>
    </source>
</evidence>
<dbReference type="FunCoup" id="A0A1B1YV44">
    <property type="interactions" value="630"/>
</dbReference>
<dbReference type="GO" id="GO:0003735">
    <property type="term" value="F:structural constituent of ribosome"/>
    <property type="evidence" value="ECO:0007669"/>
    <property type="project" value="InterPro"/>
</dbReference>
<dbReference type="InParanoid" id="A0A1B1YV44"/>
<organism evidence="10 11">
    <name type="scientific">Immundisolibacter cernigliae</name>
    <dbReference type="NCBI Taxonomy" id="1810504"/>
    <lineage>
        <taxon>Bacteria</taxon>
        <taxon>Pseudomonadati</taxon>
        <taxon>Pseudomonadota</taxon>
        <taxon>Gammaproteobacteria</taxon>
        <taxon>Immundisolibacterales</taxon>
        <taxon>Immundisolibacteraceae</taxon>
        <taxon>Immundisolibacter</taxon>
    </lineage>
</organism>
<dbReference type="STRING" id="1810504.PG2T_11750"/>
<dbReference type="KEGG" id="gbi:PG2T_11750"/>
<proteinExistence type="inferred from homology"/>
<dbReference type="Proteomes" id="UP000092952">
    <property type="component" value="Chromosome"/>
</dbReference>
<evidence type="ECO:0000256" key="3">
    <source>
        <dbReference type="ARBA" id="ARBA00022884"/>
    </source>
</evidence>
<dbReference type="InterPro" id="IPR057264">
    <property type="entry name" value="Ribosomal_uL24_C"/>
</dbReference>
<accession>A0A1B1YV44</accession>
<dbReference type="Pfam" id="PF17136">
    <property type="entry name" value="ribosomal_L24"/>
    <property type="match status" value="1"/>
</dbReference>
<comment type="function">
    <text evidence="8">One of two assembly initiator proteins, it binds directly to the 5'-end of the 23S rRNA, where it nucleates assembly of the 50S subunit.</text>
</comment>
<evidence type="ECO:0000256" key="6">
    <source>
        <dbReference type="ARBA" id="ARBA00035206"/>
    </source>
</evidence>
<dbReference type="Gene3D" id="2.30.30.30">
    <property type="match status" value="1"/>
</dbReference>
<dbReference type="GO" id="GO:0005840">
    <property type="term" value="C:ribosome"/>
    <property type="evidence" value="ECO:0007669"/>
    <property type="project" value="UniProtKB-KW"/>
</dbReference>
<gene>
    <name evidence="8 10" type="primary">rplX</name>
    <name evidence="10" type="ORF">PG2T_11750</name>
</gene>
<evidence type="ECO:0000313" key="10">
    <source>
        <dbReference type="EMBL" id="ANX04770.1"/>
    </source>
</evidence>
<comment type="similarity">
    <text evidence="1 8">Belongs to the universal ribosomal protein uL24 family.</text>
</comment>
<dbReference type="HAMAP" id="MF_01326_B">
    <property type="entry name" value="Ribosomal_uL24_B"/>
    <property type="match status" value="1"/>
</dbReference>
<keyword evidence="5 8" id="KW-0687">Ribonucleoprotein</keyword>
<dbReference type="InterPro" id="IPR008991">
    <property type="entry name" value="Translation_prot_SH3-like_sf"/>
</dbReference>
<protein>
    <recommendedName>
        <fullName evidence="6 8">Large ribosomal subunit protein uL24</fullName>
    </recommendedName>
</protein>
<keyword evidence="2 8" id="KW-0699">rRNA-binding</keyword>
<reference evidence="11" key="1">
    <citation type="submission" date="2016-03" db="EMBL/GenBank/DDBJ databases">
        <title>Complete genome sequence of Solimmundus cernigliae, representing a novel lineage of polycyclic aromatic hydrocarbon degraders within the Gammaproteobacteria.</title>
        <authorList>
            <person name="Singleton D.R."/>
            <person name="Dickey A.N."/>
            <person name="Scholl E.H."/>
            <person name="Wright F.A."/>
            <person name="Aitken M.D."/>
        </authorList>
    </citation>
    <scope>NUCLEOTIDE SEQUENCE [LARGE SCALE GENOMIC DNA]</scope>
    <source>
        <strain evidence="11">TR3.2</strain>
    </source>
</reference>
<dbReference type="PANTHER" id="PTHR12903">
    <property type="entry name" value="MITOCHONDRIAL RIBOSOMAL PROTEIN L24"/>
    <property type="match status" value="1"/>
</dbReference>
<dbReference type="NCBIfam" id="TIGR01079">
    <property type="entry name" value="rplX_bact"/>
    <property type="match status" value="1"/>
</dbReference>
<dbReference type="GO" id="GO:1990904">
    <property type="term" value="C:ribonucleoprotein complex"/>
    <property type="evidence" value="ECO:0007669"/>
    <property type="project" value="UniProtKB-KW"/>
</dbReference>
<dbReference type="RefSeq" id="WP_068805654.1">
    <property type="nucleotide sequence ID" value="NZ_CP014671.1"/>
</dbReference>
<dbReference type="EMBL" id="CP014671">
    <property type="protein sequence ID" value="ANX04770.1"/>
    <property type="molecule type" value="Genomic_DNA"/>
</dbReference>
<dbReference type="FunFam" id="2.30.30.30:FF:000004">
    <property type="entry name" value="50S ribosomal protein L24"/>
    <property type="match status" value="1"/>
</dbReference>
<dbReference type="GO" id="GO:0006412">
    <property type="term" value="P:translation"/>
    <property type="evidence" value="ECO:0007669"/>
    <property type="project" value="UniProtKB-UniRule"/>
</dbReference>
<dbReference type="OrthoDB" id="9807419at2"/>
<evidence type="ECO:0000259" key="9">
    <source>
        <dbReference type="SMART" id="SM00739"/>
    </source>
</evidence>
<dbReference type="InterPro" id="IPR005824">
    <property type="entry name" value="KOW"/>
</dbReference>
<keyword evidence="3 8" id="KW-0694">RNA-binding</keyword>
<dbReference type="InterPro" id="IPR005825">
    <property type="entry name" value="Ribosomal_uL24_CS"/>
</dbReference>
<evidence type="ECO:0000256" key="8">
    <source>
        <dbReference type="HAMAP-Rule" id="MF_01326"/>
    </source>
</evidence>
<dbReference type="CDD" id="cd06089">
    <property type="entry name" value="KOW_RPL26"/>
    <property type="match status" value="1"/>
</dbReference>
<keyword evidence="11" id="KW-1185">Reference proteome</keyword>